<evidence type="ECO:0000313" key="1">
    <source>
        <dbReference type="EMBL" id="KAF8794591.1"/>
    </source>
</evidence>
<evidence type="ECO:0000313" key="2">
    <source>
        <dbReference type="Proteomes" id="UP000807504"/>
    </source>
</evidence>
<gene>
    <name evidence="1" type="ORF">HNY73_002561</name>
</gene>
<name>A0A8T0FU20_ARGBR</name>
<sequence>MDAINVRKLACSCFGYGSNRLRFQSALDVLPHSRDIIMAFLLWSLGYAPYTMVRRKTILGYDGMVSDIQNYYGLGYRGYLGGLGYYGYF</sequence>
<organism evidence="1 2">
    <name type="scientific">Argiope bruennichi</name>
    <name type="common">Wasp spider</name>
    <name type="synonym">Aranea bruennichi</name>
    <dbReference type="NCBI Taxonomy" id="94029"/>
    <lineage>
        <taxon>Eukaryota</taxon>
        <taxon>Metazoa</taxon>
        <taxon>Ecdysozoa</taxon>
        <taxon>Arthropoda</taxon>
        <taxon>Chelicerata</taxon>
        <taxon>Arachnida</taxon>
        <taxon>Araneae</taxon>
        <taxon>Araneomorphae</taxon>
        <taxon>Entelegynae</taxon>
        <taxon>Araneoidea</taxon>
        <taxon>Araneidae</taxon>
        <taxon>Argiope</taxon>
    </lineage>
</organism>
<reference evidence="1" key="1">
    <citation type="journal article" date="2020" name="bioRxiv">
        <title>Chromosome-level reference genome of the European wasp spider Argiope bruennichi: a resource for studies on range expansion and evolutionary adaptation.</title>
        <authorList>
            <person name="Sheffer M.M."/>
            <person name="Hoppe A."/>
            <person name="Krehenwinkel H."/>
            <person name="Uhl G."/>
            <person name="Kuss A.W."/>
            <person name="Jensen L."/>
            <person name="Jensen C."/>
            <person name="Gillespie R.G."/>
            <person name="Hoff K.J."/>
            <person name="Prost S."/>
        </authorList>
    </citation>
    <scope>NUCLEOTIDE SEQUENCE</scope>
</reference>
<keyword evidence="2" id="KW-1185">Reference proteome</keyword>
<dbReference type="EMBL" id="JABXBU010000002">
    <property type="protein sequence ID" value="KAF8794591.1"/>
    <property type="molecule type" value="Genomic_DNA"/>
</dbReference>
<reference evidence="1" key="2">
    <citation type="submission" date="2020-06" db="EMBL/GenBank/DDBJ databases">
        <authorList>
            <person name="Sheffer M."/>
        </authorList>
    </citation>
    <scope>NUCLEOTIDE SEQUENCE</scope>
</reference>
<dbReference type="AlphaFoldDB" id="A0A8T0FU20"/>
<dbReference type="Proteomes" id="UP000807504">
    <property type="component" value="Unassembled WGS sequence"/>
</dbReference>
<protein>
    <submittedName>
        <fullName evidence="1">Uncharacterized protein</fullName>
    </submittedName>
</protein>
<comment type="caution">
    <text evidence="1">The sequence shown here is derived from an EMBL/GenBank/DDBJ whole genome shotgun (WGS) entry which is preliminary data.</text>
</comment>
<accession>A0A8T0FU20</accession>
<proteinExistence type="predicted"/>